<keyword evidence="3 4" id="KW-0274">FAD</keyword>
<dbReference type="PANTHER" id="PTHR42707:SF3">
    <property type="entry name" value="ACYL-COA DEHYDROGENASE AIDB-RELATED"/>
    <property type="match status" value="1"/>
</dbReference>
<feature type="domain" description="Acyl-CoA dehydrogenase/oxidase C-terminal" evidence="5">
    <location>
        <begin position="280"/>
        <end position="433"/>
    </location>
</feature>
<dbReference type="InterPro" id="IPR036250">
    <property type="entry name" value="AcylCo_DH-like_C"/>
</dbReference>
<dbReference type="InterPro" id="IPR009100">
    <property type="entry name" value="AcylCoA_DH/oxidase_NM_dom_sf"/>
</dbReference>
<dbReference type="Pfam" id="PF18158">
    <property type="entry name" value="AidB_N"/>
    <property type="match status" value="1"/>
</dbReference>
<evidence type="ECO:0000256" key="2">
    <source>
        <dbReference type="ARBA" id="ARBA00022630"/>
    </source>
</evidence>
<dbReference type="Pfam" id="PF02770">
    <property type="entry name" value="Acyl-CoA_dh_M"/>
    <property type="match status" value="1"/>
</dbReference>
<dbReference type="InterPro" id="IPR041504">
    <property type="entry name" value="AidB_N"/>
</dbReference>
<dbReference type="Gene3D" id="1.20.140.10">
    <property type="entry name" value="Butyryl-CoA Dehydrogenase, subunit A, domain 3"/>
    <property type="match status" value="1"/>
</dbReference>
<dbReference type="GO" id="GO:0003995">
    <property type="term" value="F:acyl-CoA dehydrogenase activity"/>
    <property type="evidence" value="ECO:0007669"/>
    <property type="project" value="TreeGrafter"/>
</dbReference>
<dbReference type="AlphaFoldDB" id="A0A4T0UX58"/>
<keyword evidence="2 4" id="KW-0285">Flavoprotein</keyword>
<dbReference type="SUPFAM" id="SSF56645">
    <property type="entry name" value="Acyl-CoA dehydrogenase NM domain-like"/>
    <property type="match status" value="1"/>
</dbReference>
<keyword evidence="9" id="KW-1185">Reference proteome</keyword>
<dbReference type="RefSeq" id="WP_136552248.1">
    <property type="nucleotide sequence ID" value="NZ_STGJ01000006.1"/>
</dbReference>
<dbReference type="Gene3D" id="6.10.250.600">
    <property type="match status" value="1"/>
</dbReference>
<evidence type="ECO:0000259" key="7">
    <source>
        <dbReference type="Pfam" id="PF18158"/>
    </source>
</evidence>
<comment type="similarity">
    <text evidence="1 4">Belongs to the acyl-CoA dehydrogenase family.</text>
</comment>
<proteinExistence type="inferred from homology"/>
<dbReference type="Proteomes" id="UP000308891">
    <property type="component" value="Unassembled WGS sequence"/>
</dbReference>
<evidence type="ECO:0000256" key="1">
    <source>
        <dbReference type="ARBA" id="ARBA00009347"/>
    </source>
</evidence>
<reference evidence="8 9" key="1">
    <citation type="submission" date="2019-04" db="EMBL/GenBank/DDBJ databases">
        <title>Crenobacter sp. nov.</title>
        <authorList>
            <person name="Shi S."/>
        </authorList>
    </citation>
    <scope>NUCLEOTIDE SEQUENCE [LARGE SCALE GENOMIC DNA]</scope>
    <source>
        <strain evidence="8 9">GY 70310</strain>
    </source>
</reference>
<dbReference type="InterPro" id="IPR009075">
    <property type="entry name" value="AcylCo_DH/oxidase_C"/>
</dbReference>
<evidence type="ECO:0000259" key="6">
    <source>
        <dbReference type="Pfam" id="PF02770"/>
    </source>
</evidence>
<dbReference type="PANTHER" id="PTHR42707">
    <property type="entry name" value="ACYL-COA DEHYDROGENASE"/>
    <property type="match status" value="1"/>
</dbReference>
<accession>A0A4T0UX58</accession>
<dbReference type="SUPFAM" id="SSF47203">
    <property type="entry name" value="Acyl-CoA dehydrogenase C-terminal domain-like"/>
    <property type="match status" value="1"/>
</dbReference>
<dbReference type="InterPro" id="IPR052904">
    <property type="entry name" value="Acyl-CoA_dehydrogenase-like"/>
</dbReference>
<protein>
    <submittedName>
        <fullName evidence="8">DNA alkylation response protein</fullName>
    </submittedName>
</protein>
<sequence>MPAFLPNNQVPDCLPDPWADDPLLQQVLAGCDAQERSRLAAFGRVLAGEEAAGWACDANACVPQLVSHDARGERVDTVRFHPAWHALMALWRREGLHRMPERGNADGFLVRGAAFFMAGQLEAGALCPTTMTFAAQPLLASSAYGVAWLPGAVAEGYDPRDIPWRDKHALVLGMGLTERQGGSDLRGNETRAVASDDGCYRLSGHKWFYSAPMADGHLVLARQADADDALSCFLLPRWRRDGARNGVAITRLKDKVGNRSNASAEVVFDGAEAWPCGEAGRGIRTLIEMATYTRLDCVLGSAALMRGATAQAVHHARCRYAFGRALAAQPLMQAVLADLALETEAASRLALALAAAFGRADALSLAWRRIVTPAAKFWVCKRAEALCAEAMEVCGGNGYVETGPLARYFREAPVNSIWEGSGNVMCLDVLRALRQAPEMAEVLLADLAAGVAADKPMRHALGELQRLLSLEEAALEARARTVASTLALLVQGVLMRRGAPGARADLFVASRFGEGGALFGALDADAATYTSVCAGLYPERA</sequence>
<organism evidence="8 9">
    <name type="scientific">Crenobacter intestini</name>
    <dbReference type="NCBI Taxonomy" id="2563443"/>
    <lineage>
        <taxon>Bacteria</taxon>
        <taxon>Pseudomonadati</taxon>
        <taxon>Pseudomonadota</taxon>
        <taxon>Betaproteobacteria</taxon>
        <taxon>Neisseriales</taxon>
        <taxon>Neisseriaceae</taxon>
        <taxon>Crenobacter</taxon>
    </lineage>
</organism>
<comment type="cofactor">
    <cofactor evidence="4">
        <name>FAD</name>
        <dbReference type="ChEBI" id="CHEBI:57692"/>
    </cofactor>
</comment>
<dbReference type="OrthoDB" id="9764895at2"/>
<dbReference type="Pfam" id="PF00441">
    <property type="entry name" value="Acyl-CoA_dh_1"/>
    <property type="match status" value="1"/>
</dbReference>
<name>A0A4T0UX58_9NEIS</name>
<evidence type="ECO:0000259" key="5">
    <source>
        <dbReference type="Pfam" id="PF00441"/>
    </source>
</evidence>
<comment type="caution">
    <text evidence="8">The sequence shown here is derived from an EMBL/GenBank/DDBJ whole genome shotgun (WGS) entry which is preliminary data.</text>
</comment>
<keyword evidence="4" id="KW-0560">Oxidoreductase</keyword>
<evidence type="ECO:0000313" key="9">
    <source>
        <dbReference type="Proteomes" id="UP000308891"/>
    </source>
</evidence>
<dbReference type="InterPro" id="IPR006091">
    <property type="entry name" value="Acyl-CoA_Oxase/DH_mid-dom"/>
</dbReference>
<evidence type="ECO:0000256" key="3">
    <source>
        <dbReference type="ARBA" id="ARBA00022827"/>
    </source>
</evidence>
<feature type="domain" description="Acyl-CoA oxidase/dehydrogenase middle" evidence="6">
    <location>
        <begin position="174"/>
        <end position="270"/>
    </location>
</feature>
<evidence type="ECO:0000313" key="8">
    <source>
        <dbReference type="EMBL" id="TIC83702.1"/>
    </source>
</evidence>
<dbReference type="EMBL" id="STGJ01000006">
    <property type="protein sequence ID" value="TIC83702.1"/>
    <property type="molecule type" value="Genomic_DNA"/>
</dbReference>
<feature type="domain" description="Adaptive response protein AidB N-terminal" evidence="7">
    <location>
        <begin position="8"/>
        <end position="159"/>
    </location>
</feature>
<evidence type="ECO:0000256" key="4">
    <source>
        <dbReference type="RuleBase" id="RU362125"/>
    </source>
</evidence>
<dbReference type="Gene3D" id="2.40.110.20">
    <property type="match status" value="1"/>
</dbReference>
<gene>
    <name evidence="8" type="ORF">E5K04_06695</name>
</gene>